<name>A9T3I5_PHYPA</name>
<reference evidence="1 3" key="2">
    <citation type="journal article" date="2018" name="Plant J.">
        <title>The Physcomitrella patens chromosome-scale assembly reveals moss genome structure and evolution.</title>
        <authorList>
            <person name="Lang D."/>
            <person name="Ullrich K.K."/>
            <person name="Murat F."/>
            <person name="Fuchs J."/>
            <person name="Jenkins J."/>
            <person name="Haas F.B."/>
            <person name="Piednoel M."/>
            <person name="Gundlach H."/>
            <person name="Van Bel M."/>
            <person name="Meyberg R."/>
            <person name="Vives C."/>
            <person name="Morata J."/>
            <person name="Symeonidi A."/>
            <person name="Hiss M."/>
            <person name="Muchero W."/>
            <person name="Kamisugi Y."/>
            <person name="Saleh O."/>
            <person name="Blanc G."/>
            <person name="Decker E.L."/>
            <person name="van Gessel N."/>
            <person name="Grimwood J."/>
            <person name="Hayes R.D."/>
            <person name="Graham S.W."/>
            <person name="Gunter L.E."/>
            <person name="McDaniel S.F."/>
            <person name="Hoernstein S.N.W."/>
            <person name="Larsson A."/>
            <person name="Li F.W."/>
            <person name="Perroud P.F."/>
            <person name="Phillips J."/>
            <person name="Ranjan P."/>
            <person name="Rokshar D.S."/>
            <person name="Rothfels C.J."/>
            <person name="Schneider L."/>
            <person name="Shu S."/>
            <person name="Stevenson D.W."/>
            <person name="Thummler F."/>
            <person name="Tillich M."/>
            <person name="Villarreal Aguilar J.C."/>
            <person name="Widiez T."/>
            <person name="Wong G.K."/>
            <person name="Wymore A."/>
            <person name="Zhang Y."/>
            <person name="Zimmer A.D."/>
            <person name="Quatrano R.S."/>
            <person name="Mayer K.F.X."/>
            <person name="Goodstein D."/>
            <person name="Casacuberta J.M."/>
            <person name="Vandepoele K."/>
            <person name="Reski R."/>
            <person name="Cuming A.C."/>
            <person name="Tuskan G.A."/>
            <person name="Maumus F."/>
            <person name="Salse J."/>
            <person name="Schmutz J."/>
            <person name="Rensing S.A."/>
        </authorList>
    </citation>
    <scope>NUCLEOTIDE SEQUENCE [LARGE SCALE GENOMIC DNA]</scope>
    <source>
        <strain evidence="2 3">cv. Gransden 2004</strain>
    </source>
</reference>
<keyword evidence="3" id="KW-1185">Reference proteome</keyword>
<evidence type="ECO:0000313" key="2">
    <source>
        <dbReference type="EnsemblPlants" id="PAC:32918204.CDS.1"/>
    </source>
</evidence>
<accession>A9T3I5</accession>
<dbReference type="EMBL" id="ABEU02000026">
    <property type="protein sequence ID" value="PNR26755.1"/>
    <property type="molecule type" value="Genomic_DNA"/>
</dbReference>
<dbReference type="Proteomes" id="UP000006727">
    <property type="component" value="Chromosome 26"/>
</dbReference>
<reference evidence="2" key="3">
    <citation type="submission" date="2020-12" db="UniProtKB">
        <authorList>
            <consortium name="EnsemblPlants"/>
        </authorList>
    </citation>
    <scope>IDENTIFICATION</scope>
</reference>
<reference evidence="1 3" key="1">
    <citation type="journal article" date="2008" name="Science">
        <title>The Physcomitrella genome reveals evolutionary insights into the conquest of land by plants.</title>
        <authorList>
            <person name="Rensing S."/>
            <person name="Lang D."/>
            <person name="Zimmer A."/>
            <person name="Terry A."/>
            <person name="Salamov A."/>
            <person name="Shapiro H."/>
            <person name="Nishiyama T."/>
            <person name="Perroud P.-F."/>
            <person name="Lindquist E."/>
            <person name="Kamisugi Y."/>
            <person name="Tanahashi T."/>
            <person name="Sakakibara K."/>
            <person name="Fujita T."/>
            <person name="Oishi K."/>
            <person name="Shin-I T."/>
            <person name="Kuroki Y."/>
            <person name="Toyoda A."/>
            <person name="Suzuki Y."/>
            <person name="Hashimoto A."/>
            <person name="Yamaguchi K."/>
            <person name="Sugano A."/>
            <person name="Kohara Y."/>
            <person name="Fujiyama A."/>
            <person name="Anterola A."/>
            <person name="Aoki S."/>
            <person name="Ashton N."/>
            <person name="Barbazuk W.B."/>
            <person name="Barker E."/>
            <person name="Bennetzen J."/>
            <person name="Bezanilla M."/>
            <person name="Blankenship R."/>
            <person name="Cho S.H."/>
            <person name="Dutcher S."/>
            <person name="Estelle M."/>
            <person name="Fawcett J.A."/>
            <person name="Gundlach H."/>
            <person name="Hanada K."/>
            <person name="Heyl A."/>
            <person name="Hicks K.A."/>
            <person name="Hugh J."/>
            <person name="Lohr M."/>
            <person name="Mayer K."/>
            <person name="Melkozernov A."/>
            <person name="Murata T."/>
            <person name="Nelson D."/>
            <person name="Pils B."/>
            <person name="Prigge M."/>
            <person name="Reiss B."/>
            <person name="Renner T."/>
            <person name="Rombauts S."/>
            <person name="Rushton P."/>
            <person name="Sanderfoot A."/>
            <person name="Schween G."/>
            <person name="Shiu S.-H."/>
            <person name="Stueber K."/>
            <person name="Theodoulou F.L."/>
            <person name="Tu H."/>
            <person name="Van de Peer Y."/>
            <person name="Verrier P.J."/>
            <person name="Waters E."/>
            <person name="Wood A."/>
            <person name="Yang L."/>
            <person name="Cove D."/>
            <person name="Cuming A."/>
            <person name="Hasebe M."/>
            <person name="Lucas S."/>
            <person name="Mishler D.B."/>
            <person name="Reski R."/>
            <person name="Grigoriev I."/>
            <person name="Quatrano R.S."/>
            <person name="Boore J.L."/>
        </authorList>
    </citation>
    <scope>NUCLEOTIDE SEQUENCE [LARGE SCALE GENOMIC DNA]</scope>
    <source>
        <strain evidence="2 3">cv. Gransden 2004</strain>
    </source>
</reference>
<dbReference type="InParanoid" id="A9T3I5"/>
<protein>
    <submittedName>
        <fullName evidence="1 2">Uncharacterized protein</fullName>
    </submittedName>
</protein>
<dbReference type="Pfam" id="PF10927">
    <property type="entry name" value="DUF2738"/>
    <property type="match status" value="1"/>
</dbReference>
<dbReference type="InterPro" id="IPR024416">
    <property type="entry name" value="DUF2738"/>
</dbReference>
<dbReference type="EnsemblPlants" id="Pp3c26_4888V3.1">
    <property type="protein sequence ID" value="PAC:32918204.CDS.1"/>
    <property type="gene ID" value="Pp3c26_4888"/>
</dbReference>
<sequence length="241" mass="27111">MASKRRIIYDLNPLNIIFTCVRDAFQASRSKGKSVVPSARKRVGISYKAENGTEYPLILAPKGCAFYSFGIQDDSFSGSSNKGNKSMCISIGVKDKDTNENAFCANIHAIYDRCKEYIMKHSKEIGINVSKDDMFKHPLKEFRKDGTTTMLMYAKLITSNKDSKVWTTFYNAKQEKVDSKSLKGVHCCIYPALLFDSLYFWSGSRASLQCKLSEAVVEIVDRATPSLDMSLLKIKDEKVDV</sequence>
<dbReference type="AlphaFoldDB" id="A9T3I5"/>
<dbReference type="Gramene" id="Pp3c26_4888V3.1">
    <property type="protein sequence ID" value="PAC:32918204.CDS.1"/>
    <property type="gene ID" value="Pp3c26_4888"/>
</dbReference>
<organism evidence="1">
    <name type="scientific">Physcomitrium patens</name>
    <name type="common">Spreading-leaved earth moss</name>
    <name type="synonym">Physcomitrella patens</name>
    <dbReference type="NCBI Taxonomy" id="3218"/>
    <lineage>
        <taxon>Eukaryota</taxon>
        <taxon>Viridiplantae</taxon>
        <taxon>Streptophyta</taxon>
        <taxon>Embryophyta</taxon>
        <taxon>Bryophyta</taxon>
        <taxon>Bryophytina</taxon>
        <taxon>Bryopsida</taxon>
        <taxon>Funariidae</taxon>
        <taxon>Funariales</taxon>
        <taxon>Funariaceae</taxon>
        <taxon>Physcomitrium</taxon>
    </lineage>
</organism>
<proteinExistence type="predicted"/>
<evidence type="ECO:0000313" key="1">
    <source>
        <dbReference type="EMBL" id="PNR26755.1"/>
    </source>
</evidence>
<evidence type="ECO:0000313" key="3">
    <source>
        <dbReference type="Proteomes" id="UP000006727"/>
    </source>
</evidence>
<gene>
    <name evidence="1" type="ORF">PHYPA_030236</name>
</gene>